<protein>
    <submittedName>
        <fullName evidence="1">Uncharacterized protein</fullName>
    </submittedName>
</protein>
<accession>A0A023B8N8</accession>
<dbReference type="EMBL" id="AFNH02000442">
    <property type="protein sequence ID" value="EZG69392.1"/>
    <property type="molecule type" value="Genomic_DNA"/>
</dbReference>
<proteinExistence type="predicted"/>
<organism evidence="1 2">
    <name type="scientific">Gregarina niphandrodes</name>
    <name type="common">Septate eugregarine</name>
    <dbReference type="NCBI Taxonomy" id="110365"/>
    <lineage>
        <taxon>Eukaryota</taxon>
        <taxon>Sar</taxon>
        <taxon>Alveolata</taxon>
        <taxon>Apicomplexa</taxon>
        <taxon>Conoidasida</taxon>
        <taxon>Gregarinasina</taxon>
        <taxon>Eugregarinorida</taxon>
        <taxon>Gregarinidae</taxon>
        <taxon>Gregarina</taxon>
    </lineage>
</organism>
<dbReference type="RefSeq" id="XP_011134438.1">
    <property type="nucleotide sequence ID" value="XM_011136136.1"/>
</dbReference>
<sequence length="232" mass="26203">MRGDISKRSERAGLTVALAAFFDRHGGLSTTDGCSFYRVKVKLPEKLVQKDQEMVELIVASKWEGVGGPYFNFFKHPNKLQLAAESELNQAIDDVVMDQFVEFLCSNIVHHCNGKMDQKLQSRLEAEVAGPYALQSWEAVPVGKDHVALGDDVFMKNKVLMDESYIDDEALMDDDYADDYDFLSDDEVASHGTSVESVAELAVLKAESCSRVPKDQYWVNQRHWELNHHVSR</sequence>
<dbReference type="AlphaFoldDB" id="A0A023B8N8"/>
<reference evidence="1" key="1">
    <citation type="submission" date="2013-12" db="EMBL/GenBank/DDBJ databases">
        <authorList>
            <person name="Omoto C.K."/>
            <person name="Sibley D."/>
            <person name="Venepally P."/>
            <person name="Hadjithomas M."/>
            <person name="Karamycheva S."/>
            <person name="Brunk B."/>
            <person name="Roos D."/>
            <person name="Caler E."/>
            <person name="Lorenzi H."/>
        </authorList>
    </citation>
    <scope>NUCLEOTIDE SEQUENCE</scope>
</reference>
<gene>
    <name evidence="1" type="ORF">GNI_058210</name>
</gene>
<dbReference type="GeneID" id="22912139"/>
<evidence type="ECO:0000313" key="2">
    <source>
        <dbReference type="Proteomes" id="UP000019763"/>
    </source>
</evidence>
<dbReference type="Proteomes" id="UP000019763">
    <property type="component" value="Unassembled WGS sequence"/>
</dbReference>
<dbReference type="VEuPathDB" id="CryptoDB:GNI_058210"/>
<evidence type="ECO:0000313" key="1">
    <source>
        <dbReference type="EMBL" id="EZG69392.1"/>
    </source>
</evidence>
<keyword evidence="2" id="KW-1185">Reference proteome</keyword>
<comment type="caution">
    <text evidence="1">The sequence shown here is derived from an EMBL/GenBank/DDBJ whole genome shotgun (WGS) entry which is preliminary data.</text>
</comment>
<name>A0A023B8N8_GRENI</name>